<dbReference type="EMBL" id="WNYA01000003">
    <property type="protein sequence ID" value="KAG8583477.1"/>
    <property type="molecule type" value="Genomic_DNA"/>
</dbReference>
<accession>A0AAV7CGC3</accession>
<proteinExistence type="predicted"/>
<evidence type="ECO:0000313" key="1">
    <source>
        <dbReference type="EMBL" id="KAG8583477.1"/>
    </source>
</evidence>
<protein>
    <submittedName>
        <fullName evidence="1">Uncharacterized protein</fullName>
    </submittedName>
</protein>
<evidence type="ECO:0000313" key="2">
    <source>
        <dbReference type="Proteomes" id="UP000824782"/>
    </source>
</evidence>
<reference evidence="1" key="1">
    <citation type="thesis" date="2020" institute="ProQuest LLC" country="789 East Eisenhower Parkway, Ann Arbor, MI, USA">
        <title>Comparative Genomics and Chromosome Evolution.</title>
        <authorList>
            <person name="Mudd A.B."/>
        </authorList>
    </citation>
    <scope>NUCLEOTIDE SEQUENCE</scope>
    <source>
        <strain evidence="1">237g6f4</strain>
        <tissue evidence="1">Blood</tissue>
    </source>
</reference>
<sequence length="99" mass="11231">MCRPSLTTPGRYGESPSVPHIINLLPSLPFPYIPPSNTYLFIPLRLDTRQHYSATYPAGESSPSCRYPLSHDILYTKLDYSFISVTLHTIYSFIPLLIV</sequence>
<organism evidence="1 2">
    <name type="scientific">Engystomops pustulosus</name>
    <name type="common">Tungara frog</name>
    <name type="synonym">Physalaemus pustulosus</name>
    <dbReference type="NCBI Taxonomy" id="76066"/>
    <lineage>
        <taxon>Eukaryota</taxon>
        <taxon>Metazoa</taxon>
        <taxon>Chordata</taxon>
        <taxon>Craniata</taxon>
        <taxon>Vertebrata</taxon>
        <taxon>Euteleostomi</taxon>
        <taxon>Amphibia</taxon>
        <taxon>Batrachia</taxon>
        <taxon>Anura</taxon>
        <taxon>Neobatrachia</taxon>
        <taxon>Hyloidea</taxon>
        <taxon>Leptodactylidae</taxon>
        <taxon>Leiuperinae</taxon>
        <taxon>Engystomops</taxon>
    </lineage>
</organism>
<comment type="caution">
    <text evidence="1">The sequence shown here is derived from an EMBL/GenBank/DDBJ whole genome shotgun (WGS) entry which is preliminary data.</text>
</comment>
<dbReference type="Proteomes" id="UP000824782">
    <property type="component" value="Unassembled WGS sequence"/>
</dbReference>
<gene>
    <name evidence="1" type="ORF">GDO81_008435</name>
</gene>
<keyword evidence="2" id="KW-1185">Reference proteome</keyword>
<name>A0AAV7CGC3_ENGPU</name>
<dbReference type="AlphaFoldDB" id="A0AAV7CGC3"/>